<dbReference type="Proteomes" id="UP000559987">
    <property type="component" value="Unassembled WGS sequence"/>
</dbReference>
<dbReference type="Pfam" id="PF01370">
    <property type="entry name" value="Epimerase"/>
    <property type="match status" value="1"/>
</dbReference>
<dbReference type="SUPFAM" id="SSF51735">
    <property type="entry name" value="NAD(P)-binding Rossmann-fold domains"/>
    <property type="match status" value="1"/>
</dbReference>
<dbReference type="EMBL" id="JACHXZ010000003">
    <property type="protein sequence ID" value="MBB3169400.1"/>
    <property type="molecule type" value="Genomic_DNA"/>
</dbReference>
<evidence type="ECO:0008006" key="6">
    <source>
        <dbReference type="Google" id="ProtNLM"/>
    </source>
</evidence>
<dbReference type="InterPro" id="IPR013549">
    <property type="entry name" value="DUF1731"/>
</dbReference>
<comment type="similarity">
    <text evidence="1">Belongs to the NAD(P)-dependent epimerase/dehydratase family. SDR39U1 subfamily.</text>
</comment>
<evidence type="ECO:0000259" key="2">
    <source>
        <dbReference type="Pfam" id="PF01370"/>
    </source>
</evidence>
<dbReference type="Gene3D" id="3.40.50.720">
    <property type="entry name" value="NAD(P)-binding Rossmann-like Domain"/>
    <property type="match status" value="1"/>
</dbReference>
<sequence>MQILVTGGTGLIGYALVNAGLWAGHDMTLWARDKAKVRKLFGNSVGVITEASQLYELPSIDWVVNLAGEPVATQRWSSRRKRQLLASRLRITRSLAAWIETQDNAELVFLSGSALGIYGDQGANIIDEQTPLPTTPDFAANLCMQWEKTALGAHNCRTLLLRTGLVLGNGGLLSQLRPAFRLGLGGRLGGGTQYMPWIHIDDYVRALLHLAESPAAIGAYNLCAPNPVTNAEFTRSLAHHLRRPAFMHLPAPLVKLLFGELSTLLLGGQNARPTRLLASGFGFRYPHLQDALPVLI</sequence>
<name>A0A839USF2_9GAMM</name>
<dbReference type="RefSeq" id="WP_183910871.1">
    <property type="nucleotide sequence ID" value="NZ_JACHXZ010000003.1"/>
</dbReference>
<keyword evidence="5" id="KW-1185">Reference proteome</keyword>
<comment type="caution">
    <text evidence="4">The sequence shown here is derived from an EMBL/GenBank/DDBJ whole genome shotgun (WGS) entry which is preliminary data.</text>
</comment>
<feature type="domain" description="DUF1731" evidence="3">
    <location>
        <begin position="249"/>
        <end position="292"/>
    </location>
</feature>
<dbReference type="NCBIfam" id="TIGR01777">
    <property type="entry name" value="yfcH"/>
    <property type="match status" value="1"/>
</dbReference>
<feature type="domain" description="NAD-dependent epimerase/dehydratase" evidence="2">
    <location>
        <begin position="3"/>
        <end position="222"/>
    </location>
</feature>
<organism evidence="4 5">
    <name type="scientific">Simiduia aestuariiviva</name>
    <dbReference type="NCBI Taxonomy" id="1510459"/>
    <lineage>
        <taxon>Bacteria</taxon>
        <taxon>Pseudomonadati</taxon>
        <taxon>Pseudomonadota</taxon>
        <taxon>Gammaproteobacteria</taxon>
        <taxon>Cellvibrionales</taxon>
        <taxon>Cellvibrionaceae</taxon>
        <taxon>Simiduia</taxon>
    </lineage>
</organism>
<evidence type="ECO:0000256" key="1">
    <source>
        <dbReference type="ARBA" id="ARBA00009353"/>
    </source>
</evidence>
<evidence type="ECO:0000259" key="3">
    <source>
        <dbReference type="Pfam" id="PF08338"/>
    </source>
</evidence>
<dbReference type="InterPro" id="IPR010099">
    <property type="entry name" value="SDR39U1"/>
</dbReference>
<reference evidence="4 5" key="1">
    <citation type="submission" date="2020-08" db="EMBL/GenBank/DDBJ databases">
        <title>Genomic Encyclopedia of Type Strains, Phase III (KMG-III): the genomes of soil and plant-associated and newly described type strains.</title>
        <authorList>
            <person name="Whitman W."/>
        </authorList>
    </citation>
    <scope>NUCLEOTIDE SEQUENCE [LARGE SCALE GENOMIC DNA]</scope>
    <source>
        <strain evidence="4 5">CECT 8571</strain>
    </source>
</reference>
<dbReference type="InterPro" id="IPR001509">
    <property type="entry name" value="Epimerase_deHydtase"/>
</dbReference>
<proteinExistence type="inferred from homology"/>
<accession>A0A839USF2</accession>
<dbReference type="PANTHER" id="PTHR11092:SF0">
    <property type="entry name" value="EPIMERASE FAMILY PROTEIN SDR39U1"/>
    <property type="match status" value="1"/>
</dbReference>
<dbReference type="Pfam" id="PF08338">
    <property type="entry name" value="DUF1731"/>
    <property type="match status" value="1"/>
</dbReference>
<evidence type="ECO:0000313" key="4">
    <source>
        <dbReference type="EMBL" id="MBB3169400.1"/>
    </source>
</evidence>
<protein>
    <recommendedName>
        <fullName evidence="6">TIGR01777 family protein</fullName>
    </recommendedName>
</protein>
<dbReference type="InterPro" id="IPR036291">
    <property type="entry name" value="NAD(P)-bd_dom_sf"/>
</dbReference>
<gene>
    <name evidence="4" type="ORF">FHS30_002608</name>
</gene>
<dbReference type="PANTHER" id="PTHR11092">
    <property type="entry name" value="SUGAR NUCLEOTIDE EPIMERASE RELATED"/>
    <property type="match status" value="1"/>
</dbReference>
<dbReference type="AlphaFoldDB" id="A0A839USF2"/>
<evidence type="ECO:0000313" key="5">
    <source>
        <dbReference type="Proteomes" id="UP000559987"/>
    </source>
</evidence>